<gene>
    <name evidence="2" type="ORF">AT727_20280</name>
</gene>
<protein>
    <recommendedName>
        <fullName evidence="1">Reverse transcriptase domain-containing protein</fullName>
    </recommendedName>
</protein>
<reference evidence="2 3" key="1">
    <citation type="submission" date="2015-12" db="EMBL/GenBank/DDBJ databases">
        <title>Draft Genome Sequence of Desulfitobacterium hafniense Strain DH, a Sulfate-reducing Bacterium Isolated from Paddy Soils.</title>
        <authorList>
            <person name="Bao P."/>
            <person name="Zhang X."/>
            <person name="Li G."/>
        </authorList>
    </citation>
    <scope>NUCLEOTIDE SEQUENCE [LARGE SCALE GENOMIC DNA]</scope>
    <source>
        <strain evidence="2 3">DH</strain>
    </source>
</reference>
<dbReference type="EMBL" id="LOCK01000018">
    <property type="protein sequence ID" value="KTE91816.1"/>
    <property type="molecule type" value="Genomic_DNA"/>
</dbReference>
<dbReference type="SUPFAM" id="SSF56672">
    <property type="entry name" value="DNA/RNA polymerases"/>
    <property type="match status" value="1"/>
</dbReference>
<dbReference type="PANTHER" id="PTHR34047:SF8">
    <property type="entry name" value="PROTEIN YKFC"/>
    <property type="match status" value="1"/>
</dbReference>
<name>A0A0W1JKU5_DESHA</name>
<proteinExistence type="predicted"/>
<dbReference type="RefSeq" id="WP_011459234.1">
    <property type="nucleotide sequence ID" value="NZ_LOCK01000018.1"/>
</dbReference>
<dbReference type="PROSITE" id="PS50878">
    <property type="entry name" value="RT_POL"/>
    <property type="match status" value="1"/>
</dbReference>
<dbReference type="GO" id="GO:0003677">
    <property type="term" value="F:DNA binding"/>
    <property type="evidence" value="ECO:0007669"/>
    <property type="project" value="InterPro"/>
</dbReference>
<dbReference type="OrthoDB" id="9788687at2"/>
<dbReference type="PANTHER" id="PTHR34047">
    <property type="entry name" value="NUCLEAR INTRON MATURASE 1, MITOCHONDRIAL-RELATED"/>
    <property type="match status" value="1"/>
</dbReference>
<dbReference type="Proteomes" id="UP000054623">
    <property type="component" value="Unassembled WGS sequence"/>
</dbReference>
<dbReference type="CDD" id="cd01651">
    <property type="entry name" value="RT_G2_intron"/>
    <property type="match status" value="1"/>
</dbReference>
<dbReference type="GO" id="GO:0000723">
    <property type="term" value="P:telomere maintenance"/>
    <property type="evidence" value="ECO:0007669"/>
    <property type="project" value="InterPro"/>
</dbReference>
<feature type="domain" description="Reverse transcriptase" evidence="1">
    <location>
        <begin position="1"/>
        <end position="340"/>
    </location>
</feature>
<organism evidence="2 3">
    <name type="scientific">Desulfitobacterium hafniense</name>
    <name type="common">Desulfitobacterium frappieri</name>
    <dbReference type="NCBI Taxonomy" id="49338"/>
    <lineage>
        <taxon>Bacteria</taxon>
        <taxon>Bacillati</taxon>
        <taxon>Bacillota</taxon>
        <taxon>Clostridia</taxon>
        <taxon>Eubacteriales</taxon>
        <taxon>Desulfitobacteriaceae</taxon>
        <taxon>Desulfitobacterium</taxon>
    </lineage>
</organism>
<dbReference type="InterPro" id="IPR000477">
    <property type="entry name" value="RT_dom"/>
</dbReference>
<evidence type="ECO:0000313" key="2">
    <source>
        <dbReference type="EMBL" id="KTE91816.1"/>
    </source>
</evidence>
<dbReference type="InterPro" id="IPR051083">
    <property type="entry name" value="GrpII_Intron_Splice-Mob/Def"/>
</dbReference>
<dbReference type="GO" id="GO:0003720">
    <property type="term" value="F:telomerase activity"/>
    <property type="evidence" value="ECO:0007669"/>
    <property type="project" value="InterPro"/>
</dbReference>
<sequence>MDINVWKTKNSKKRNYAHFDKKVCLRDIWSYINDPQNIKTHGFYPFIHYQLIYKKFNKNNGISPKTRELCYSAHIDRYIFQYYGYKLNQLYNERVVNDGINDSVIAYRDNLKKSNIHFAKKAIDFIRDTKSCFIVVGDFTNFFDNLDHKYLKKMLKELIGGLPEDYYAVFKNITRYSTWDMEHILKLNGLPNNKKGIQELNQKDLALTLSQFKKYKSKYQKPNTKGYGIPQGSAISAVLSNIYMLYFDNMINDYVKKHNGLYMRYSDDFIIILPENNKSLFVEQYGFLVKTINSVDRLNLQPDKTQVFQYDNNQILSCNEIVSPGVINGKDILDYLGFSFDGNVVSIRDKTSSKYYYRMYRKLKTIEKSKGITKKGNKISNKNLYDKYSIRGAFKEKGNFITYIKRAEEIFGKNESVNRVANNHMKQIRKRLDSIT</sequence>
<dbReference type="Pfam" id="PF00078">
    <property type="entry name" value="RVT_1"/>
    <property type="match status" value="1"/>
</dbReference>
<dbReference type="InterPro" id="IPR003545">
    <property type="entry name" value="Telomerase_RT"/>
</dbReference>
<comment type="caution">
    <text evidence="2">The sequence shown here is derived from an EMBL/GenBank/DDBJ whole genome shotgun (WGS) entry which is preliminary data.</text>
</comment>
<dbReference type="PRINTS" id="PR01365">
    <property type="entry name" value="TELOMERASERT"/>
</dbReference>
<dbReference type="AlphaFoldDB" id="A0A0W1JKU5"/>
<accession>A0A0W1JKU5</accession>
<dbReference type="InterPro" id="IPR043502">
    <property type="entry name" value="DNA/RNA_pol_sf"/>
</dbReference>
<evidence type="ECO:0000313" key="3">
    <source>
        <dbReference type="Proteomes" id="UP000054623"/>
    </source>
</evidence>
<evidence type="ECO:0000259" key="1">
    <source>
        <dbReference type="PROSITE" id="PS50878"/>
    </source>
</evidence>